<organism evidence="1 2">
    <name type="scientific">Fervidobacterium nodosum (strain ATCC 35602 / DSM 5306 / Rt17-B1)</name>
    <dbReference type="NCBI Taxonomy" id="381764"/>
    <lineage>
        <taxon>Bacteria</taxon>
        <taxon>Thermotogati</taxon>
        <taxon>Thermotogota</taxon>
        <taxon>Thermotogae</taxon>
        <taxon>Thermotogales</taxon>
        <taxon>Fervidobacteriaceae</taxon>
        <taxon>Fervidobacterium</taxon>
    </lineage>
</organism>
<dbReference type="RefSeq" id="WP_011993291.1">
    <property type="nucleotide sequence ID" value="NC_009718.1"/>
</dbReference>
<dbReference type="AlphaFoldDB" id="A7HJ85"/>
<reference evidence="1 2" key="1">
    <citation type="submission" date="2007-07" db="EMBL/GenBank/DDBJ databases">
        <title>Complete sequence of Fervidobacterium nodosum Rt17-B1.</title>
        <authorList>
            <consortium name="US DOE Joint Genome Institute"/>
            <person name="Copeland A."/>
            <person name="Lucas S."/>
            <person name="Lapidus A."/>
            <person name="Barry K."/>
            <person name="Glavina del Rio T."/>
            <person name="Dalin E."/>
            <person name="Tice H."/>
            <person name="Pitluck S."/>
            <person name="Saunders E."/>
            <person name="Brettin T."/>
            <person name="Bruce D."/>
            <person name="Detter J.C."/>
            <person name="Han C."/>
            <person name="Schmutz J."/>
            <person name="Larimer F."/>
            <person name="Land M."/>
            <person name="Hauser L."/>
            <person name="Kyrpides N."/>
            <person name="Mikhailova N."/>
            <person name="Nelson K."/>
            <person name="Gogarten J.P."/>
            <person name="Noll K."/>
            <person name="Richardson P."/>
        </authorList>
    </citation>
    <scope>NUCLEOTIDE SEQUENCE [LARGE SCALE GENOMIC DNA]</scope>
    <source>
        <strain evidence="2">ATCC 35602 / DSM 5306 / Rt17-B1</strain>
    </source>
</reference>
<sequence length="160" mass="17511">MKKILVLSFLILGFVLAMSFELSVLGGMELSGKNRPYIGARVGTLSAGISLMLEAYYPLSTFEQVQELDFTQIQFVELDPYLYIGIPIGTTLIYAGTAPIIIFDIVKTDFAIYSYELFHAKVGLRFGSGIVFFIEGMTTLTTSFQTLGIYAVTAGIGIGF</sequence>
<dbReference type="Proteomes" id="UP000002415">
    <property type="component" value="Chromosome"/>
</dbReference>
<accession>A7HJ85</accession>
<dbReference type="EMBL" id="CP000771">
    <property type="protein sequence ID" value="ABS59968.1"/>
    <property type="molecule type" value="Genomic_DNA"/>
</dbReference>
<dbReference type="eggNOG" id="ENOG50335VX">
    <property type="taxonomic scope" value="Bacteria"/>
</dbReference>
<proteinExistence type="predicted"/>
<gene>
    <name evidence="1" type="ordered locus">Fnod_0101</name>
</gene>
<dbReference type="HOGENOM" id="CLU_1649595_0_0_0"/>
<reference evidence="1 2" key="2">
    <citation type="journal article" date="2009" name="Proc. Natl. Acad. Sci. U.S.A.">
        <title>On the chimeric nature, thermophilic origin, and phylogenetic placement of the Thermotogales.</title>
        <authorList>
            <person name="Zhaxybayeva O."/>
            <person name="Swithers K.S."/>
            <person name="Lapierre P."/>
            <person name="Fournier G.P."/>
            <person name="Bickhart D.M."/>
            <person name="DeBoy R.T."/>
            <person name="Nelson K.E."/>
            <person name="Nesbo C.L."/>
            <person name="Doolittle W.F."/>
            <person name="Gogarten J.P."/>
            <person name="Noll K.M."/>
        </authorList>
    </citation>
    <scope>NUCLEOTIDE SEQUENCE [LARGE SCALE GENOMIC DNA]</scope>
    <source>
        <strain evidence="2">ATCC 35602 / DSM 5306 / Rt17-B1</strain>
    </source>
</reference>
<keyword evidence="2" id="KW-1185">Reference proteome</keyword>
<dbReference type="KEGG" id="fno:Fnod_0101"/>
<evidence type="ECO:0000313" key="2">
    <source>
        <dbReference type="Proteomes" id="UP000002415"/>
    </source>
</evidence>
<dbReference type="OrthoDB" id="49031at2"/>
<dbReference type="STRING" id="381764.Fnod_0101"/>
<protein>
    <submittedName>
        <fullName evidence="1">Uncharacterized protein</fullName>
    </submittedName>
</protein>
<evidence type="ECO:0000313" key="1">
    <source>
        <dbReference type="EMBL" id="ABS59968.1"/>
    </source>
</evidence>
<name>A7HJ85_FERNB</name>